<proteinExistence type="predicted"/>
<dbReference type="AlphaFoldDB" id="A0A0J5KZ52"/>
<dbReference type="CDD" id="cd08253">
    <property type="entry name" value="zeta_crystallin"/>
    <property type="match status" value="1"/>
</dbReference>
<dbReference type="InterPro" id="IPR013154">
    <property type="entry name" value="ADH-like_N"/>
</dbReference>
<dbReference type="InterPro" id="IPR020843">
    <property type="entry name" value="ER"/>
</dbReference>
<dbReference type="SMART" id="SM00829">
    <property type="entry name" value="PKS_ER"/>
    <property type="match status" value="1"/>
</dbReference>
<keyword evidence="1" id="KW-0521">NADP</keyword>
<dbReference type="InterPro" id="IPR051603">
    <property type="entry name" value="Zinc-ADH_QOR/CCCR"/>
</dbReference>
<feature type="domain" description="Enoyl reductase (ER)" evidence="2">
    <location>
        <begin position="11"/>
        <end position="325"/>
    </location>
</feature>
<dbReference type="Pfam" id="PF00107">
    <property type="entry name" value="ADH_zinc_N"/>
    <property type="match status" value="1"/>
</dbReference>
<dbReference type="SUPFAM" id="SSF50129">
    <property type="entry name" value="GroES-like"/>
    <property type="match status" value="1"/>
</dbReference>
<gene>
    <name evidence="3" type="ORF">ABW06_19435</name>
</gene>
<evidence type="ECO:0000313" key="4">
    <source>
        <dbReference type="Proteomes" id="UP000036196"/>
    </source>
</evidence>
<accession>A0A0J5KZ52</accession>
<evidence type="ECO:0000256" key="1">
    <source>
        <dbReference type="ARBA" id="ARBA00022857"/>
    </source>
</evidence>
<evidence type="ECO:0000259" key="2">
    <source>
        <dbReference type="SMART" id="SM00829"/>
    </source>
</evidence>
<sequence length="327" mass="34701">MKAAFYEVQGSARDVLKVGELPIPEPGPDEVRVRIYVSGLNPTDVKARTGFSADMPYPRIIPHQDGAGVIDAVGANVSPERLGERVWVYEAQYGRATGTAAEFVVVPSHQAVRLPDTVSFEVGASLGIPALTAHHCLCSDGSLDGRRVLIHGGAGVVGTAAILLAKWAGAWVATTVMNAEQAAVAKENGADLVLDRTSEDIATIIMKMTEGFGVDRIVDVALKANLDINLACLSQGGVISAYATSSASDELSIPLLKAMKHGCVLRFVYIYNVPDELKKAAIEDINSCLESGCYLPKIGLNMPLQNIAEAHEALESSKIIGKVLIHM</sequence>
<keyword evidence="4" id="KW-1185">Reference proteome</keyword>
<evidence type="ECO:0000313" key="3">
    <source>
        <dbReference type="EMBL" id="KMK11815.1"/>
    </source>
</evidence>
<dbReference type="Gene3D" id="3.90.180.10">
    <property type="entry name" value="Medium-chain alcohol dehydrogenases, catalytic domain"/>
    <property type="match status" value="1"/>
</dbReference>
<dbReference type="RefSeq" id="WP_048280188.1">
    <property type="nucleotide sequence ID" value="NZ_LDZF01000024.1"/>
</dbReference>
<dbReference type="PANTHER" id="PTHR44154">
    <property type="entry name" value="QUINONE OXIDOREDUCTASE"/>
    <property type="match status" value="1"/>
</dbReference>
<dbReference type="Proteomes" id="UP000036196">
    <property type="component" value="Unassembled WGS sequence"/>
</dbReference>
<dbReference type="PATRIC" id="fig|61647.15.peg.2440"/>
<dbReference type="InterPro" id="IPR013149">
    <property type="entry name" value="ADH-like_C"/>
</dbReference>
<dbReference type="EMBL" id="LDZF01000024">
    <property type="protein sequence ID" value="KMK11815.1"/>
    <property type="molecule type" value="Genomic_DNA"/>
</dbReference>
<dbReference type="PANTHER" id="PTHR44154:SF1">
    <property type="entry name" value="QUINONE OXIDOREDUCTASE"/>
    <property type="match status" value="1"/>
</dbReference>
<dbReference type="SUPFAM" id="SSF51735">
    <property type="entry name" value="NAD(P)-binding Rossmann-fold domains"/>
    <property type="match status" value="1"/>
</dbReference>
<dbReference type="InterPro" id="IPR011032">
    <property type="entry name" value="GroES-like_sf"/>
</dbReference>
<dbReference type="GO" id="GO:0016491">
    <property type="term" value="F:oxidoreductase activity"/>
    <property type="evidence" value="ECO:0007669"/>
    <property type="project" value="InterPro"/>
</dbReference>
<dbReference type="InterPro" id="IPR036291">
    <property type="entry name" value="NAD(P)-bd_dom_sf"/>
</dbReference>
<protein>
    <submittedName>
        <fullName evidence="3">Alcohol dehydrogenase</fullName>
    </submittedName>
</protein>
<name>A0A0J5KZ52_PLUGE</name>
<dbReference type="Gene3D" id="3.40.50.720">
    <property type="entry name" value="NAD(P)-binding Rossmann-like Domain"/>
    <property type="match status" value="1"/>
</dbReference>
<organism evidence="3 4">
    <name type="scientific">Pluralibacter gergoviae</name>
    <name type="common">Enterobacter gergoviae</name>
    <dbReference type="NCBI Taxonomy" id="61647"/>
    <lineage>
        <taxon>Bacteria</taxon>
        <taxon>Pseudomonadati</taxon>
        <taxon>Pseudomonadota</taxon>
        <taxon>Gammaproteobacteria</taxon>
        <taxon>Enterobacterales</taxon>
        <taxon>Enterobacteriaceae</taxon>
        <taxon>Pluralibacter</taxon>
    </lineage>
</organism>
<reference evidence="3 4" key="1">
    <citation type="submission" date="2015-05" db="EMBL/GenBank/DDBJ databases">
        <title>Genome sequences of Pluralibacter gergoviae.</title>
        <authorList>
            <person name="Greninger A.L."/>
            <person name="Miller S."/>
        </authorList>
    </citation>
    <scope>NUCLEOTIDE SEQUENCE [LARGE SCALE GENOMIC DNA]</scope>
    <source>
        <strain evidence="3 4">JS81F13</strain>
    </source>
</reference>
<comment type="caution">
    <text evidence="3">The sequence shown here is derived from an EMBL/GenBank/DDBJ whole genome shotgun (WGS) entry which is preliminary data.</text>
</comment>
<dbReference type="Pfam" id="PF08240">
    <property type="entry name" value="ADH_N"/>
    <property type="match status" value="1"/>
</dbReference>